<dbReference type="InterPro" id="IPR041614">
    <property type="entry name" value="DprA_WH"/>
</dbReference>
<dbReference type="AlphaFoldDB" id="B3DUF8"/>
<dbReference type="GO" id="GO:0009294">
    <property type="term" value="P:DNA-mediated transformation"/>
    <property type="evidence" value="ECO:0007669"/>
    <property type="project" value="InterPro"/>
</dbReference>
<evidence type="ECO:0000256" key="1">
    <source>
        <dbReference type="ARBA" id="ARBA00006525"/>
    </source>
</evidence>
<dbReference type="InterPro" id="IPR036388">
    <property type="entry name" value="WH-like_DNA-bd_sf"/>
</dbReference>
<feature type="domain" description="Smf/DprA SLOG" evidence="2">
    <location>
        <begin position="90"/>
        <end position="298"/>
    </location>
</feature>
<dbReference type="KEGG" id="min:Minf_0906"/>
<gene>
    <name evidence="4" type="primary">smf</name>
    <name evidence="4" type="ordered locus">Minf_0906</name>
</gene>
<comment type="similarity">
    <text evidence="1">Belongs to the DprA/Smf family.</text>
</comment>
<dbReference type="SUPFAM" id="SSF47781">
    <property type="entry name" value="RuvA domain 2-like"/>
    <property type="match status" value="1"/>
</dbReference>
<dbReference type="Pfam" id="PF02481">
    <property type="entry name" value="DNA_processg_A"/>
    <property type="match status" value="1"/>
</dbReference>
<dbReference type="InterPro" id="IPR057666">
    <property type="entry name" value="DrpA_SLOG"/>
</dbReference>
<dbReference type="Gene3D" id="3.40.50.450">
    <property type="match status" value="1"/>
</dbReference>
<sequence length="380" mass="42220">MPNLELSAFMDVSKIRLYLRLLQAASIGSKTALKMIKALGNIENVFQSSPRNISERCGLPTKMIEKIFKPEEKTWIDQQINLCLKQQIDIVCYEEEFYPPLLREIDSPPLLLFIKGKIPKHWQNAIALVGTRNPTPYGIQTARKLAYQIAYAGFPVISGFALGIDTQAHLGALAANGTTWAVLGSGIDHCYPAQNYELSERISAQGLLISEFPMGTAPTRFTFPLRNRIISGLSVGVVIVEAAQGSGALLTAQLALEQGRLVFAVPGRIDNPCSFGPNQLIKQGAKLVDQLQDILEEIHYLHPKVKVDSKKMNRKDQTPIAIELSKDERLVYEALNDQEMSLDELAEKTDLAVSVLCPLLIRLEMKKIVQQLPGNRYAKI</sequence>
<evidence type="ECO:0000259" key="2">
    <source>
        <dbReference type="Pfam" id="PF02481"/>
    </source>
</evidence>
<protein>
    <submittedName>
        <fullName evidence="4">Rossmann fold nucleotide-binding protein involved in DNA uptake</fullName>
    </submittedName>
</protein>
<evidence type="ECO:0000313" key="4">
    <source>
        <dbReference type="EMBL" id="ACD82961.1"/>
    </source>
</evidence>
<feature type="domain" description="DprA winged helix" evidence="3">
    <location>
        <begin position="318"/>
        <end position="375"/>
    </location>
</feature>
<dbReference type="PANTHER" id="PTHR43022">
    <property type="entry name" value="PROTEIN SMF"/>
    <property type="match status" value="1"/>
</dbReference>
<accession>B3DUF8</accession>
<dbReference type="HOGENOM" id="CLU_029601_1_1_0"/>
<dbReference type="Pfam" id="PF17782">
    <property type="entry name" value="WHD_DprA"/>
    <property type="match status" value="1"/>
</dbReference>
<dbReference type="PANTHER" id="PTHR43022:SF1">
    <property type="entry name" value="PROTEIN SMF"/>
    <property type="match status" value="1"/>
</dbReference>
<dbReference type="Gene3D" id="1.10.10.10">
    <property type="entry name" value="Winged helix-like DNA-binding domain superfamily/Winged helix DNA-binding domain"/>
    <property type="match status" value="1"/>
</dbReference>
<organism evidence="4 5">
    <name type="scientific">Methylacidiphilum infernorum (isolate V4)</name>
    <name type="common">Methylokorus infernorum (strain V4)</name>
    <dbReference type="NCBI Taxonomy" id="481448"/>
    <lineage>
        <taxon>Bacteria</taxon>
        <taxon>Pseudomonadati</taxon>
        <taxon>Verrucomicrobiota</taxon>
        <taxon>Methylacidiphilae</taxon>
        <taxon>Methylacidiphilales</taxon>
        <taxon>Methylacidiphilaceae</taxon>
        <taxon>Methylacidiphilum (ex Ratnadevi et al. 2023)</taxon>
    </lineage>
</organism>
<dbReference type="eggNOG" id="COG0758">
    <property type="taxonomic scope" value="Bacteria"/>
</dbReference>
<proteinExistence type="inferred from homology"/>
<dbReference type="InterPro" id="IPR003488">
    <property type="entry name" value="DprA"/>
</dbReference>
<dbReference type="NCBIfam" id="TIGR00732">
    <property type="entry name" value="dprA"/>
    <property type="match status" value="1"/>
</dbReference>
<dbReference type="InterPro" id="IPR010994">
    <property type="entry name" value="RuvA_2-like"/>
</dbReference>
<name>B3DUF8_METI4</name>
<dbReference type="Proteomes" id="UP000009149">
    <property type="component" value="Chromosome"/>
</dbReference>
<dbReference type="STRING" id="481448.Minf_0906"/>
<dbReference type="SUPFAM" id="SSF102405">
    <property type="entry name" value="MCP/YpsA-like"/>
    <property type="match status" value="1"/>
</dbReference>
<dbReference type="EMBL" id="CP000975">
    <property type="protein sequence ID" value="ACD82961.1"/>
    <property type="molecule type" value="Genomic_DNA"/>
</dbReference>
<evidence type="ECO:0000259" key="3">
    <source>
        <dbReference type="Pfam" id="PF17782"/>
    </source>
</evidence>
<evidence type="ECO:0000313" key="5">
    <source>
        <dbReference type="Proteomes" id="UP000009149"/>
    </source>
</evidence>
<reference evidence="4 5" key="1">
    <citation type="journal article" date="2008" name="Biol. Direct">
        <title>Complete genome sequence of the extremely acidophilic methanotroph isolate V4, Methylacidiphilum infernorum, a representative of the bacterial phylum Verrucomicrobia.</title>
        <authorList>
            <person name="Hou S."/>
            <person name="Makarova K.S."/>
            <person name="Saw J.H."/>
            <person name="Senin P."/>
            <person name="Ly B.V."/>
            <person name="Zhou Z."/>
            <person name="Ren Y."/>
            <person name="Wang J."/>
            <person name="Galperin M.Y."/>
            <person name="Omelchenko M.V."/>
            <person name="Wolf Y.I."/>
            <person name="Yutin N."/>
            <person name="Koonin E.V."/>
            <person name="Stott M.B."/>
            <person name="Mountain B.W."/>
            <person name="Crowe M.A."/>
            <person name="Smirnova A.V."/>
            <person name="Dunfield P.F."/>
            <person name="Feng L."/>
            <person name="Wang L."/>
            <person name="Alam M."/>
        </authorList>
    </citation>
    <scope>NUCLEOTIDE SEQUENCE [LARGE SCALE GENOMIC DNA]</scope>
    <source>
        <strain evidence="5">Isolate V4</strain>
    </source>
</reference>